<sequence>MAMINGSSPTTAPSSLTLKPDIVQQTMNASPSSRALGCTLITYMVKRQSEYIKGKGNAFADFLSRKDDGEKPPIPNTEDLTAKIFRKNFRPAGALSDADLMVPNILKAAPSPSMEINTDVNAVTHAMTKKTISQPTLLNHKPVAADYALPPVKVITMASHEEVR</sequence>
<accession>A0A915J1K9</accession>
<evidence type="ECO:0000313" key="2">
    <source>
        <dbReference type="WBParaSite" id="nRc.2.0.1.t19582-RA"/>
    </source>
</evidence>
<dbReference type="WBParaSite" id="nRc.2.0.1.t19582-RA">
    <property type="protein sequence ID" value="nRc.2.0.1.t19582-RA"/>
    <property type="gene ID" value="nRc.2.0.1.g19582"/>
</dbReference>
<protein>
    <submittedName>
        <fullName evidence="2">Uncharacterized protein</fullName>
    </submittedName>
</protein>
<organism evidence="1 2">
    <name type="scientific">Romanomermis culicivorax</name>
    <name type="common">Nematode worm</name>
    <dbReference type="NCBI Taxonomy" id="13658"/>
    <lineage>
        <taxon>Eukaryota</taxon>
        <taxon>Metazoa</taxon>
        <taxon>Ecdysozoa</taxon>
        <taxon>Nematoda</taxon>
        <taxon>Enoplea</taxon>
        <taxon>Dorylaimia</taxon>
        <taxon>Mermithida</taxon>
        <taxon>Mermithoidea</taxon>
        <taxon>Mermithidae</taxon>
        <taxon>Romanomermis</taxon>
    </lineage>
</organism>
<name>A0A915J1K9_ROMCU</name>
<reference evidence="2" key="1">
    <citation type="submission" date="2022-11" db="UniProtKB">
        <authorList>
            <consortium name="WormBaseParasite"/>
        </authorList>
    </citation>
    <scope>IDENTIFICATION</scope>
</reference>
<proteinExistence type="predicted"/>
<keyword evidence="1" id="KW-1185">Reference proteome</keyword>
<dbReference type="Proteomes" id="UP000887565">
    <property type="component" value="Unplaced"/>
</dbReference>
<dbReference type="AlphaFoldDB" id="A0A915J1K9"/>
<evidence type="ECO:0000313" key="1">
    <source>
        <dbReference type="Proteomes" id="UP000887565"/>
    </source>
</evidence>